<organism evidence="1 2">
    <name type="scientific">Acaulospora colombiana</name>
    <dbReference type="NCBI Taxonomy" id="27376"/>
    <lineage>
        <taxon>Eukaryota</taxon>
        <taxon>Fungi</taxon>
        <taxon>Fungi incertae sedis</taxon>
        <taxon>Mucoromycota</taxon>
        <taxon>Glomeromycotina</taxon>
        <taxon>Glomeromycetes</taxon>
        <taxon>Diversisporales</taxon>
        <taxon>Acaulosporaceae</taxon>
        <taxon>Acaulospora</taxon>
    </lineage>
</organism>
<sequence length="1096" mass="122351">PFQWLVASHDLKRRSILEHPPLPPDSGERHPCEPMSEYDEYFDSLDDEVLAEVNALEATHNERQQSATNRTESTKDAPKALILSDTESELEFEEVSMNVEDMKRLEEAASKRIKQIGSSKWIAPAHNMATSRQTNLFGEVLDNQPQSQQTQHRPAFGQKLRKTKVWDKTAFAKTGWRSTKPPKGRKGKGKAVDEEMGEEEYVDLEGLPEPFMPLSGSCISLTPTNFSRPLQPDKLAMKEWIFPLNNPKRDYQYNIVQRSLFENCLVAIPTGVGKTFIAGKIIFVAPTKPLVAQQIEACHHSCGIPGTDAIELTGQIPREMRAVHWRNKRVFYMTPQTLVNDLATSTCDPTSIALLVIDEAHKGTGDYAYAQIVRFMMAVNPFFRILALTATPASKPEAVQAIVDSLHISHIEIRNEGSMDVQPYMRKKLEYSITMGYRALKEVTEGGKQQAKKFTSSKGDSKISNDPNYIATIREMERQRDLLRNRFPAHPKMDKLRTIAIQHFARAELEEEGKSTSSLGVSSTKMIVFCTFRDCIEEIVEILNEQRPMIRAHRFIGQSTNARGKGVSQKEQVEIIKRFKEGEYNVLVSTSIGEEGLDIGEVDVIIQRIGRTGRKKDGRVEALVTKDREENNWAKAQDTYKVVQQTIVRGTDLELFGDVERLLPESVQPKCIEMIMEIIPYEREERRRGSSKQNAGRSGSTNIKDALMKRSRVVEDDPEAGSPVKKKAKKFVDSESDGEIPPIKKTLTKSRSLVKAQPSGSAGFSSARSMLSNAQHDSHEEGGQPPNSRTIFKVTAPQKSGKSSNPSGSRSKAAERRPVTKNTMSWLFDSDSDSPLNAQANNKEDAVIELTDTEEDESDVVLEEDRVTPSHIEKVKSQDDEPAHRATSSPDSSFIVPPVRRRRQLANVDDFSVSHDLKSQPARRLKRKDGVTDKALMPPPPLPKSSQGEVVSPRPRHPKQIHKSKVQKPSILDRNILLEMEAIHSGDEVEAGSSDSEGVENSSDREFVVDTSATQIDTDYDQSAVYRQGLFTQAPAGGPQFTSAPIRNGYLGRGKGNSLTHGNFSSSPSRGDELDTYSLGSFVVDDDDEILEESSE</sequence>
<accession>A0ACA9NAL3</accession>
<evidence type="ECO:0000313" key="2">
    <source>
        <dbReference type="Proteomes" id="UP000789525"/>
    </source>
</evidence>
<gene>
    <name evidence="1" type="ORF">ACOLOM_LOCUS8087</name>
</gene>
<comment type="caution">
    <text evidence="1">The sequence shown here is derived from an EMBL/GenBank/DDBJ whole genome shotgun (WGS) entry which is preliminary data.</text>
</comment>
<dbReference type="Proteomes" id="UP000789525">
    <property type="component" value="Unassembled WGS sequence"/>
</dbReference>
<name>A0ACA9NAL3_9GLOM</name>
<reference evidence="1" key="1">
    <citation type="submission" date="2021-06" db="EMBL/GenBank/DDBJ databases">
        <authorList>
            <person name="Kallberg Y."/>
            <person name="Tangrot J."/>
            <person name="Rosling A."/>
        </authorList>
    </citation>
    <scope>NUCLEOTIDE SEQUENCE</scope>
    <source>
        <strain evidence="1">CL356</strain>
    </source>
</reference>
<evidence type="ECO:0000313" key="1">
    <source>
        <dbReference type="EMBL" id="CAG8645682.1"/>
    </source>
</evidence>
<keyword evidence="2" id="KW-1185">Reference proteome</keyword>
<proteinExistence type="predicted"/>
<feature type="non-terminal residue" evidence="1">
    <location>
        <position position="1"/>
    </location>
</feature>
<protein>
    <submittedName>
        <fullName evidence="1">10842_t:CDS:1</fullName>
    </submittedName>
</protein>
<dbReference type="EMBL" id="CAJVPT010020071">
    <property type="protein sequence ID" value="CAG8645682.1"/>
    <property type="molecule type" value="Genomic_DNA"/>
</dbReference>